<protein>
    <submittedName>
        <fullName evidence="2">Uncharacterized protein</fullName>
    </submittedName>
</protein>
<dbReference type="EMBL" id="MSKI01000251">
    <property type="protein sequence ID" value="OLO43852.1"/>
    <property type="molecule type" value="Genomic_DNA"/>
</dbReference>
<evidence type="ECO:0000256" key="1">
    <source>
        <dbReference type="ARBA" id="ARBA00022679"/>
    </source>
</evidence>
<dbReference type="InterPro" id="IPR050830">
    <property type="entry name" value="Fungal_FAS"/>
</dbReference>
<dbReference type="PANTHER" id="PTHR10982:SF21">
    <property type="entry name" value="FATTY ACID SYNTHASE SUBUNIT BETA"/>
    <property type="match status" value="1"/>
</dbReference>
<dbReference type="Proteomes" id="UP000186855">
    <property type="component" value="Unassembled WGS sequence"/>
</dbReference>
<sequence>TVLLAHASRIRPEQIGATDTTETLTNGVSSRRNQLLMDLGTELELASIDGAADADMTALAATVAKGAPGYKAFGPVLTEAIRVGLGRLLGPSGVRASRVADRVTGTWGLGQGWVSHVTAALFLGTREGASMRGEDLASLGSSAPLTSAGAVDALIDSAVQAVAADHGVSVAKPSAGGAGG</sequence>
<comment type="caution">
    <text evidence="2">The sequence shown here is derived from an EMBL/GenBank/DDBJ whole genome shotgun (WGS) entry which is preliminary data.</text>
</comment>
<keyword evidence="1" id="KW-0808">Transferase</keyword>
<proteinExistence type="predicted"/>
<dbReference type="GO" id="GO:0016740">
    <property type="term" value="F:transferase activity"/>
    <property type="evidence" value="ECO:0007669"/>
    <property type="project" value="UniProtKB-KW"/>
</dbReference>
<name>A0A1Q8V6U1_9ACTO</name>
<dbReference type="AlphaFoldDB" id="A0A1Q8V6U1"/>
<gene>
    <name evidence="2" type="ORF">BKH30_13315</name>
</gene>
<organism evidence="2 3">
    <name type="scientific">Actinomyces oris</name>
    <dbReference type="NCBI Taxonomy" id="544580"/>
    <lineage>
        <taxon>Bacteria</taxon>
        <taxon>Bacillati</taxon>
        <taxon>Actinomycetota</taxon>
        <taxon>Actinomycetes</taxon>
        <taxon>Actinomycetales</taxon>
        <taxon>Actinomycetaceae</taxon>
        <taxon>Actinomyces</taxon>
    </lineage>
</organism>
<evidence type="ECO:0000313" key="2">
    <source>
        <dbReference type="EMBL" id="OLO43852.1"/>
    </source>
</evidence>
<feature type="non-terminal residue" evidence="2">
    <location>
        <position position="180"/>
    </location>
</feature>
<dbReference type="PANTHER" id="PTHR10982">
    <property type="entry name" value="MALONYL COA-ACYL CARRIER PROTEIN TRANSACYLASE"/>
    <property type="match status" value="1"/>
</dbReference>
<feature type="non-terminal residue" evidence="2">
    <location>
        <position position="1"/>
    </location>
</feature>
<evidence type="ECO:0000313" key="3">
    <source>
        <dbReference type="Proteomes" id="UP000186855"/>
    </source>
</evidence>
<accession>A0A1Q8V6U1</accession>
<reference evidence="2 3" key="1">
    <citation type="submission" date="2016-12" db="EMBL/GenBank/DDBJ databases">
        <title>Genomic comparison of strains in the 'Actinomyces naeslundii' group.</title>
        <authorList>
            <person name="Mughal S.R."/>
            <person name="Do T."/>
            <person name="Gilbert S.C."/>
            <person name="Witherden E.A."/>
            <person name="Didelot X."/>
            <person name="Beighton D."/>
        </authorList>
    </citation>
    <scope>NUCLEOTIDE SEQUENCE [LARGE SCALE GENOMIC DNA]</scope>
    <source>
        <strain evidence="2 3">S24V</strain>
    </source>
</reference>